<dbReference type="GO" id="GO:0006950">
    <property type="term" value="P:response to stress"/>
    <property type="evidence" value="ECO:0007669"/>
    <property type="project" value="TreeGrafter"/>
</dbReference>
<protein>
    <submittedName>
        <fullName evidence="1">Uncharacterized protein</fullName>
    </submittedName>
</protein>
<evidence type="ECO:0000313" key="2">
    <source>
        <dbReference type="Proteomes" id="UP001054252"/>
    </source>
</evidence>
<dbReference type="AlphaFoldDB" id="A0AAV5MKU5"/>
<reference evidence="1 2" key="1">
    <citation type="journal article" date="2021" name="Commun. Biol.">
        <title>The genome of Shorea leprosula (Dipterocarpaceae) highlights the ecological relevance of drought in aseasonal tropical rainforests.</title>
        <authorList>
            <person name="Ng K.K.S."/>
            <person name="Kobayashi M.J."/>
            <person name="Fawcett J.A."/>
            <person name="Hatakeyama M."/>
            <person name="Paape T."/>
            <person name="Ng C.H."/>
            <person name="Ang C.C."/>
            <person name="Tnah L.H."/>
            <person name="Lee C.T."/>
            <person name="Nishiyama T."/>
            <person name="Sese J."/>
            <person name="O'Brien M.J."/>
            <person name="Copetti D."/>
            <person name="Mohd Noor M.I."/>
            <person name="Ong R.C."/>
            <person name="Putra M."/>
            <person name="Sireger I.Z."/>
            <person name="Indrioko S."/>
            <person name="Kosugi Y."/>
            <person name="Izuno A."/>
            <person name="Isagi Y."/>
            <person name="Lee S.L."/>
            <person name="Shimizu K.K."/>
        </authorList>
    </citation>
    <scope>NUCLEOTIDE SEQUENCE [LARGE SCALE GENOMIC DNA]</scope>
    <source>
        <strain evidence="1">214</strain>
    </source>
</reference>
<dbReference type="GO" id="GO:0005776">
    <property type="term" value="C:autophagosome"/>
    <property type="evidence" value="ECO:0007669"/>
    <property type="project" value="TreeGrafter"/>
</dbReference>
<proteinExistence type="predicted"/>
<gene>
    <name evidence="1" type="ORF">SLEP1_g56223</name>
</gene>
<name>A0AAV5MKU5_9ROSI</name>
<keyword evidence="2" id="KW-1185">Reference proteome</keyword>
<evidence type="ECO:0000313" key="1">
    <source>
        <dbReference type="EMBL" id="GKV49473.1"/>
    </source>
</evidence>
<organism evidence="1 2">
    <name type="scientific">Rubroshorea leprosula</name>
    <dbReference type="NCBI Taxonomy" id="152421"/>
    <lineage>
        <taxon>Eukaryota</taxon>
        <taxon>Viridiplantae</taxon>
        <taxon>Streptophyta</taxon>
        <taxon>Embryophyta</taxon>
        <taxon>Tracheophyta</taxon>
        <taxon>Spermatophyta</taxon>
        <taxon>Magnoliopsida</taxon>
        <taxon>eudicotyledons</taxon>
        <taxon>Gunneridae</taxon>
        <taxon>Pentapetalae</taxon>
        <taxon>rosids</taxon>
        <taxon>malvids</taxon>
        <taxon>Malvales</taxon>
        <taxon>Dipterocarpaceae</taxon>
        <taxon>Rubroshorea</taxon>
    </lineage>
</organism>
<accession>A0AAV5MKU5</accession>
<dbReference type="PANTHER" id="PTHR34659">
    <property type="entry name" value="BNAA05G11610D PROTEIN"/>
    <property type="match status" value="1"/>
</dbReference>
<dbReference type="Proteomes" id="UP001054252">
    <property type="component" value="Unassembled WGS sequence"/>
</dbReference>
<dbReference type="PANTHER" id="PTHR34659:SF1">
    <property type="entry name" value="PROTEIN EGT2"/>
    <property type="match status" value="1"/>
</dbReference>
<comment type="caution">
    <text evidence="1">The sequence shown here is derived from an EMBL/GenBank/DDBJ whole genome shotgun (WGS) entry which is preliminary data.</text>
</comment>
<dbReference type="GO" id="GO:0061908">
    <property type="term" value="C:phagophore"/>
    <property type="evidence" value="ECO:0007669"/>
    <property type="project" value="TreeGrafter"/>
</dbReference>
<dbReference type="InterPro" id="IPR053273">
    <property type="entry name" value="CST_Regulator"/>
</dbReference>
<sequence>MVSETRLTSSTSVRSLDLIDSSAPRSTEISCSVVSSEKNIVETAGFSSKFPLSGSFLLEDSNENSPAREVSCHSTVDVAGFVSHTVLRSSLSSATLSGVLSSELIGLSDDSNVVVSISPMETIALCDNAKLEDSCQMFWDALTTKKSLAKGYEQLAIWFGDAEIGSNKESMQSLLPYTTATTMGCENLQTEAEGESGWELL</sequence>
<dbReference type="EMBL" id="BPVZ01000301">
    <property type="protein sequence ID" value="GKV49473.1"/>
    <property type="molecule type" value="Genomic_DNA"/>
</dbReference>